<accession>A0A8X6TB70</accession>
<gene>
    <name evidence="1" type="ORF">NPIL_612611</name>
</gene>
<dbReference type="OrthoDB" id="422540at2759"/>
<comment type="caution">
    <text evidence="1">The sequence shown here is derived from an EMBL/GenBank/DDBJ whole genome shotgun (WGS) entry which is preliminary data.</text>
</comment>
<evidence type="ECO:0000313" key="2">
    <source>
        <dbReference type="Proteomes" id="UP000887013"/>
    </source>
</evidence>
<evidence type="ECO:0000313" key="1">
    <source>
        <dbReference type="EMBL" id="GFS89226.1"/>
    </source>
</evidence>
<protein>
    <submittedName>
        <fullName evidence="1">Uncharacterized protein</fullName>
    </submittedName>
</protein>
<sequence>MNSLSRIASVEMPFINYDKCKIDKLELQNLLSNPQGIQLKKIVMPNSDFSLYCDLSGTDGPYNILKIPPVFSIYLTPVIRFYKINSLVIRVTSIGKITRSSCIPPYLKRQT</sequence>
<reference evidence="1" key="1">
    <citation type="submission" date="2020-08" db="EMBL/GenBank/DDBJ databases">
        <title>Multicomponent nature underlies the extraordinary mechanical properties of spider dragline silk.</title>
        <authorList>
            <person name="Kono N."/>
            <person name="Nakamura H."/>
            <person name="Mori M."/>
            <person name="Yoshida Y."/>
            <person name="Ohtoshi R."/>
            <person name="Malay A.D."/>
            <person name="Moran D.A.P."/>
            <person name="Tomita M."/>
            <person name="Numata K."/>
            <person name="Arakawa K."/>
        </authorList>
    </citation>
    <scope>NUCLEOTIDE SEQUENCE</scope>
</reference>
<organism evidence="1 2">
    <name type="scientific">Nephila pilipes</name>
    <name type="common">Giant wood spider</name>
    <name type="synonym">Nephila maculata</name>
    <dbReference type="NCBI Taxonomy" id="299642"/>
    <lineage>
        <taxon>Eukaryota</taxon>
        <taxon>Metazoa</taxon>
        <taxon>Ecdysozoa</taxon>
        <taxon>Arthropoda</taxon>
        <taxon>Chelicerata</taxon>
        <taxon>Arachnida</taxon>
        <taxon>Araneae</taxon>
        <taxon>Araneomorphae</taxon>
        <taxon>Entelegynae</taxon>
        <taxon>Araneoidea</taxon>
        <taxon>Nephilidae</taxon>
        <taxon>Nephila</taxon>
    </lineage>
</organism>
<dbReference type="EMBL" id="BMAW01004484">
    <property type="protein sequence ID" value="GFS89226.1"/>
    <property type="molecule type" value="Genomic_DNA"/>
</dbReference>
<name>A0A8X6TB70_NEPPI</name>
<keyword evidence="2" id="KW-1185">Reference proteome</keyword>
<dbReference type="Proteomes" id="UP000887013">
    <property type="component" value="Unassembled WGS sequence"/>
</dbReference>
<proteinExistence type="predicted"/>
<dbReference type="AlphaFoldDB" id="A0A8X6TB70"/>